<organism evidence="2 3">
    <name type="scientific">Elysia marginata</name>
    <dbReference type="NCBI Taxonomy" id="1093978"/>
    <lineage>
        <taxon>Eukaryota</taxon>
        <taxon>Metazoa</taxon>
        <taxon>Spiralia</taxon>
        <taxon>Lophotrochozoa</taxon>
        <taxon>Mollusca</taxon>
        <taxon>Gastropoda</taxon>
        <taxon>Heterobranchia</taxon>
        <taxon>Euthyneura</taxon>
        <taxon>Panpulmonata</taxon>
        <taxon>Sacoglossa</taxon>
        <taxon>Placobranchoidea</taxon>
        <taxon>Plakobranchidae</taxon>
        <taxon>Elysia</taxon>
    </lineage>
</organism>
<comment type="caution">
    <text evidence="2">The sequence shown here is derived from an EMBL/GenBank/DDBJ whole genome shotgun (WGS) entry which is preliminary data.</text>
</comment>
<proteinExistence type="predicted"/>
<dbReference type="EMBL" id="BMAT01011468">
    <property type="protein sequence ID" value="GFR73229.1"/>
    <property type="molecule type" value="Genomic_DNA"/>
</dbReference>
<accession>A0AAV4FIS8</accession>
<evidence type="ECO:0000313" key="3">
    <source>
        <dbReference type="Proteomes" id="UP000762676"/>
    </source>
</evidence>
<feature type="region of interest" description="Disordered" evidence="1">
    <location>
        <begin position="151"/>
        <end position="176"/>
    </location>
</feature>
<evidence type="ECO:0000256" key="1">
    <source>
        <dbReference type="SAM" id="MobiDB-lite"/>
    </source>
</evidence>
<sequence length="250" mass="28418">MWSSPSDQYVDPSASITTWKKLTPLQTYLFSAECQVPRVYLPIEPLDSLTPLLHAHPPTFPSLQTSFCYDNNLPVVVGFRFQNEASGLSWTSLARLSTFRSEIKPDRVSYQDYTTADPMLAASDYRYISPRERYSADEVLRALSESRTDINPYGKVPPIDGGRGRGYRDDDHPSSAPIIDQGGSYMDVYMRQRDKEVEKPWYKVYGLKDYRKMVKEVRLGTLGPDLDSDATRERVSVCSVSFHGCRFLTG</sequence>
<gene>
    <name evidence="2" type="ORF">ElyMa_005724100</name>
</gene>
<dbReference type="AlphaFoldDB" id="A0AAV4FIS8"/>
<reference evidence="2 3" key="1">
    <citation type="journal article" date="2021" name="Elife">
        <title>Chloroplast acquisition without the gene transfer in kleptoplastic sea slugs, Plakobranchus ocellatus.</title>
        <authorList>
            <person name="Maeda T."/>
            <person name="Takahashi S."/>
            <person name="Yoshida T."/>
            <person name="Shimamura S."/>
            <person name="Takaki Y."/>
            <person name="Nagai Y."/>
            <person name="Toyoda A."/>
            <person name="Suzuki Y."/>
            <person name="Arimoto A."/>
            <person name="Ishii H."/>
            <person name="Satoh N."/>
            <person name="Nishiyama T."/>
            <person name="Hasebe M."/>
            <person name="Maruyama T."/>
            <person name="Minagawa J."/>
            <person name="Obokata J."/>
            <person name="Shigenobu S."/>
        </authorList>
    </citation>
    <scope>NUCLEOTIDE SEQUENCE [LARGE SCALE GENOMIC DNA]</scope>
</reference>
<evidence type="ECO:0000313" key="2">
    <source>
        <dbReference type="EMBL" id="GFR73229.1"/>
    </source>
</evidence>
<dbReference type="Proteomes" id="UP000762676">
    <property type="component" value="Unassembled WGS sequence"/>
</dbReference>
<name>A0AAV4FIS8_9GAST</name>
<keyword evidence="3" id="KW-1185">Reference proteome</keyword>
<feature type="compositionally biased region" description="Basic and acidic residues" evidence="1">
    <location>
        <begin position="162"/>
        <end position="173"/>
    </location>
</feature>
<protein>
    <submittedName>
        <fullName evidence="2">Uncharacterized protein</fullName>
    </submittedName>
</protein>